<accession>A0A8J4QMZ5</accession>
<dbReference type="AlphaFoldDB" id="A0A8J4QMZ5"/>
<proteinExistence type="predicted"/>
<dbReference type="OrthoDB" id="10557830at2759"/>
<sequence length="160" mass="18298">MGRKIVHEECPEEPGKRSILWSFEDINSVLTKNTGTEAIQGIVLNYIEQLWKGAKSFEKLEIIQMNGKLADNQDVLDMFFEVIRKQLQGFSLHVKSISNGVRRSVISRNLDGIGEWVQILSFVLQYLRRQATVLTRLKVVEGSLLRLQWSEPTNEAIQGL</sequence>
<keyword evidence="2" id="KW-1185">Reference proteome</keyword>
<name>A0A8J4QMZ5_9ROSI</name>
<organism evidence="1 2">
    <name type="scientific">Castanea mollissima</name>
    <name type="common">Chinese chestnut</name>
    <dbReference type="NCBI Taxonomy" id="60419"/>
    <lineage>
        <taxon>Eukaryota</taxon>
        <taxon>Viridiplantae</taxon>
        <taxon>Streptophyta</taxon>
        <taxon>Embryophyta</taxon>
        <taxon>Tracheophyta</taxon>
        <taxon>Spermatophyta</taxon>
        <taxon>Magnoliopsida</taxon>
        <taxon>eudicotyledons</taxon>
        <taxon>Gunneridae</taxon>
        <taxon>Pentapetalae</taxon>
        <taxon>rosids</taxon>
        <taxon>fabids</taxon>
        <taxon>Fagales</taxon>
        <taxon>Fagaceae</taxon>
        <taxon>Castanea</taxon>
    </lineage>
</organism>
<gene>
    <name evidence="1" type="ORF">CMV_024535</name>
</gene>
<dbReference type="EMBL" id="JRKL02005971">
    <property type="protein sequence ID" value="KAF3949621.1"/>
    <property type="molecule type" value="Genomic_DNA"/>
</dbReference>
<evidence type="ECO:0000313" key="1">
    <source>
        <dbReference type="EMBL" id="KAF3949621.1"/>
    </source>
</evidence>
<protein>
    <submittedName>
        <fullName evidence="1">Uncharacterized protein</fullName>
    </submittedName>
</protein>
<reference evidence="1" key="1">
    <citation type="submission" date="2020-03" db="EMBL/GenBank/DDBJ databases">
        <title>Castanea mollissima Vanexum genome sequencing.</title>
        <authorList>
            <person name="Staton M."/>
        </authorList>
    </citation>
    <scope>NUCLEOTIDE SEQUENCE</scope>
    <source>
        <tissue evidence="1">Leaf</tissue>
    </source>
</reference>
<dbReference type="Proteomes" id="UP000737018">
    <property type="component" value="Unassembled WGS sequence"/>
</dbReference>
<evidence type="ECO:0000313" key="2">
    <source>
        <dbReference type="Proteomes" id="UP000737018"/>
    </source>
</evidence>
<comment type="caution">
    <text evidence="1">The sequence shown here is derived from an EMBL/GenBank/DDBJ whole genome shotgun (WGS) entry which is preliminary data.</text>
</comment>